<organism evidence="1 2">
    <name type="scientific">Trichonephila clavipes</name>
    <name type="common">Golden silk orbweaver</name>
    <name type="synonym">Nephila clavipes</name>
    <dbReference type="NCBI Taxonomy" id="2585209"/>
    <lineage>
        <taxon>Eukaryota</taxon>
        <taxon>Metazoa</taxon>
        <taxon>Ecdysozoa</taxon>
        <taxon>Arthropoda</taxon>
        <taxon>Chelicerata</taxon>
        <taxon>Arachnida</taxon>
        <taxon>Araneae</taxon>
        <taxon>Araneomorphae</taxon>
        <taxon>Entelegynae</taxon>
        <taxon>Araneoidea</taxon>
        <taxon>Nephilidae</taxon>
        <taxon>Trichonephila</taxon>
    </lineage>
</organism>
<protein>
    <submittedName>
        <fullName evidence="1">Cytochrome c oxidase subunit I</fullName>
    </submittedName>
</protein>
<gene>
    <name evidence="1" type="primary">COI</name>
    <name evidence="1" type="ORF">TNCV_3343261</name>
</gene>
<name>A0A8X6WEY2_TRICX</name>
<dbReference type="AlphaFoldDB" id="A0A8X6WEY2"/>
<sequence length="166" mass="17771">SPPPEGSKNEVLKLRSVNTIVNASANTGKDNNNKTAVINADQTNKENFSIVIPYDRTFIIVGIKLITPIIEDAPAKCKEKVAKSTDLPACPSNDAKGGYTVHPAPTPISTIEEINNKNNEGGNNQNLKLFIRGNAISGAPNIKGTNQFPKPPIKIGITIKIFLTKA</sequence>
<evidence type="ECO:0000313" key="1">
    <source>
        <dbReference type="EMBL" id="GFY33590.1"/>
    </source>
</evidence>
<keyword evidence="2" id="KW-1185">Reference proteome</keyword>
<feature type="non-terminal residue" evidence="1">
    <location>
        <position position="1"/>
    </location>
</feature>
<dbReference type="Proteomes" id="UP000887159">
    <property type="component" value="Unassembled WGS sequence"/>
</dbReference>
<evidence type="ECO:0000313" key="2">
    <source>
        <dbReference type="Proteomes" id="UP000887159"/>
    </source>
</evidence>
<comment type="caution">
    <text evidence="1">The sequence shown here is derived from an EMBL/GenBank/DDBJ whole genome shotgun (WGS) entry which is preliminary data.</text>
</comment>
<accession>A0A8X6WEY2</accession>
<reference evidence="1" key="1">
    <citation type="submission" date="2020-08" db="EMBL/GenBank/DDBJ databases">
        <title>Multicomponent nature underlies the extraordinary mechanical properties of spider dragline silk.</title>
        <authorList>
            <person name="Kono N."/>
            <person name="Nakamura H."/>
            <person name="Mori M."/>
            <person name="Yoshida Y."/>
            <person name="Ohtoshi R."/>
            <person name="Malay A.D."/>
            <person name="Moran D.A.P."/>
            <person name="Tomita M."/>
            <person name="Numata K."/>
            <person name="Arakawa K."/>
        </authorList>
    </citation>
    <scope>NUCLEOTIDE SEQUENCE</scope>
</reference>
<dbReference type="EMBL" id="BMAU01021414">
    <property type="protein sequence ID" value="GFY33590.1"/>
    <property type="molecule type" value="Genomic_DNA"/>
</dbReference>
<proteinExistence type="predicted"/>